<dbReference type="AlphaFoldDB" id="A0A9X4H7Q2"/>
<dbReference type="CDD" id="cd03794">
    <property type="entry name" value="GT4_WbuB-like"/>
    <property type="match status" value="1"/>
</dbReference>
<dbReference type="SUPFAM" id="SSF53756">
    <property type="entry name" value="UDP-Glycosyltransferase/glycogen phosphorylase"/>
    <property type="match status" value="1"/>
</dbReference>
<evidence type="ECO:0000259" key="1">
    <source>
        <dbReference type="Pfam" id="PF00534"/>
    </source>
</evidence>
<keyword evidence="4" id="KW-1185">Reference proteome</keyword>
<accession>A0A9X4H7Q2</accession>
<proteinExistence type="predicted"/>
<protein>
    <submittedName>
        <fullName evidence="3">Glycosyltransferase family 4 protein</fullName>
    </submittedName>
</protein>
<dbReference type="PANTHER" id="PTHR12526:SF622">
    <property type="entry name" value="GLYCOSYLTRANSFERASE (GROUP I)"/>
    <property type="match status" value="1"/>
</dbReference>
<sequence length="398" mass="43276">MKILMISGAKAGVSTGEIIHTLEMAGGLAGAGARVTLALRGKYRGPGRQGVNVVGLPVMKNKYLDGLLRPVLVCMAALFLILRVGYDAVYIRDSIYEMPVVWLLKLLGQFTLLELNTVSSEDLRAKGRTRWKQAVAGWAQRKACFSAALVLPVTSSLAGWLAGQGVPAEKVTVVANGANPYLYRPVEQKDALARLGLDPFKQYLCFAGNLAAWQGGGIVVEAFDRIAGLCRDAMLLIIGDGPEREALEVQVRSKGLAGRVLFTGRVPYNRVPIYLSACVAGIGGGWYGENMTLKRRFCRSGSSALKFYSYLACSLPVVVPDIADLSDIVRLTGCGLVVEPDRVGSLAAALTAMLEYPLAWAEAGRRGRYFIEKEAAWEHRASRIISLVNRTRRRKGRW</sequence>
<evidence type="ECO:0000313" key="3">
    <source>
        <dbReference type="EMBL" id="MDF9407864.1"/>
    </source>
</evidence>
<feature type="domain" description="Glycosyl transferase family 1" evidence="1">
    <location>
        <begin position="195"/>
        <end position="357"/>
    </location>
</feature>
<dbReference type="InterPro" id="IPR001296">
    <property type="entry name" value="Glyco_trans_1"/>
</dbReference>
<feature type="domain" description="Glycosyltransferase subfamily 4-like N-terminal" evidence="2">
    <location>
        <begin position="19"/>
        <end position="177"/>
    </location>
</feature>
<dbReference type="Pfam" id="PF00534">
    <property type="entry name" value="Glycos_transf_1"/>
    <property type="match status" value="1"/>
</dbReference>
<organism evidence="3 4">
    <name type="scientific">Pelotomaculum isophthalicicum JI</name>
    <dbReference type="NCBI Taxonomy" id="947010"/>
    <lineage>
        <taxon>Bacteria</taxon>
        <taxon>Bacillati</taxon>
        <taxon>Bacillota</taxon>
        <taxon>Clostridia</taxon>
        <taxon>Eubacteriales</taxon>
        <taxon>Desulfotomaculaceae</taxon>
        <taxon>Pelotomaculum</taxon>
    </lineage>
</organism>
<dbReference type="RefSeq" id="WP_277443114.1">
    <property type="nucleotide sequence ID" value="NZ_JAKOAV010000007.1"/>
</dbReference>
<evidence type="ECO:0000259" key="2">
    <source>
        <dbReference type="Pfam" id="PF13579"/>
    </source>
</evidence>
<dbReference type="Gene3D" id="3.40.50.2000">
    <property type="entry name" value="Glycogen Phosphorylase B"/>
    <property type="match status" value="2"/>
</dbReference>
<dbReference type="Pfam" id="PF13579">
    <property type="entry name" value="Glyco_trans_4_4"/>
    <property type="match status" value="1"/>
</dbReference>
<dbReference type="InterPro" id="IPR028098">
    <property type="entry name" value="Glyco_trans_4-like_N"/>
</dbReference>
<name>A0A9X4H7Q2_9FIRM</name>
<evidence type="ECO:0000313" key="4">
    <source>
        <dbReference type="Proteomes" id="UP001154312"/>
    </source>
</evidence>
<reference evidence="3" key="1">
    <citation type="submission" date="2022-02" db="EMBL/GenBank/DDBJ databases">
        <authorList>
            <person name="Leng L."/>
        </authorList>
    </citation>
    <scope>NUCLEOTIDE SEQUENCE</scope>
    <source>
        <strain evidence="3">JI</strain>
    </source>
</reference>
<dbReference type="PANTHER" id="PTHR12526">
    <property type="entry name" value="GLYCOSYLTRANSFERASE"/>
    <property type="match status" value="1"/>
</dbReference>
<dbReference type="EMBL" id="JAKOAV010000007">
    <property type="protein sequence ID" value="MDF9407864.1"/>
    <property type="molecule type" value="Genomic_DNA"/>
</dbReference>
<comment type="caution">
    <text evidence="3">The sequence shown here is derived from an EMBL/GenBank/DDBJ whole genome shotgun (WGS) entry which is preliminary data.</text>
</comment>
<dbReference type="Proteomes" id="UP001154312">
    <property type="component" value="Unassembled WGS sequence"/>
</dbReference>
<gene>
    <name evidence="3" type="ORF">L7E55_05735</name>
</gene>